<dbReference type="NCBIfam" id="TIGR01647">
    <property type="entry name" value="ATPase-IIIA_H"/>
    <property type="match status" value="1"/>
</dbReference>
<keyword evidence="6" id="KW-0479">Metal-binding</keyword>
<dbReference type="SFLD" id="SFLDS00003">
    <property type="entry name" value="Haloacid_Dehalogenase"/>
    <property type="match status" value="1"/>
</dbReference>
<evidence type="ECO:0000256" key="8">
    <source>
        <dbReference type="ARBA" id="ARBA00022840"/>
    </source>
</evidence>
<feature type="transmembrane region" description="Helical" evidence="13">
    <location>
        <begin position="748"/>
        <end position="774"/>
    </location>
</feature>
<evidence type="ECO:0000256" key="9">
    <source>
        <dbReference type="ARBA" id="ARBA00022842"/>
    </source>
</evidence>
<dbReference type="CDD" id="cd02076">
    <property type="entry name" value="P-type_ATPase_H"/>
    <property type="match status" value="1"/>
</dbReference>
<dbReference type="InterPro" id="IPR006534">
    <property type="entry name" value="P-type_ATPase_IIIA"/>
</dbReference>
<dbReference type="NCBIfam" id="TIGR01494">
    <property type="entry name" value="ATPase_P-type"/>
    <property type="match status" value="2"/>
</dbReference>
<dbReference type="FunFam" id="3.40.50.1000:FF:000211">
    <property type="entry name" value="Plasma membrane ATPase"/>
    <property type="match status" value="1"/>
</dbReference>
<evidence type="ECO:0000256" key="4">
    <source>
        <dbReference type="ARBA" id="ARBA00022553"/>
    </source>
</evidence>
<dbReference type="PROSITE" id="PS00154">
    <property type="entry name" value="ATPASE_E1_E2"/>
    <property type="match status" value="1"/>
</dbReference>
<dbReference type="PRINTS" id="PR00119">
    <property type="entry name" value="CATATPASE"/>
</dbReference>
<dbReference type="InterPro" id="IPR044492">
    <property type="entry name" value="P_typ_ATPase_HD_dom"/>
</dbReference>
<evidence type="ECO:0000256" key="1">
    <source>
        <dbReference type="ARBA" id="ARBA00003417"/>
    </source>
</evidence>
<gene>
    <name evidence="15" type="ORF">HK097_008821</name>
</gene>
<reference evidence="15" key="1">
    <citation type="submission" date="2020-05" db="EMBL/GenBank/DDBJ databases">
        <title>Phylogenomic resolution of chytrid fungi.</title>
        <authorList>
            <person name="Stajich J.E."/>
            <person name="Amses K."/>
            <person name="Simmons R."/>
            <person name="Seto K."/>
            <person name="Myers J."/>
            <person name="Bonds A."/>
            <person name="Quandt C.A."/>
            <person name="Barry K."/>
            <person name="Liu P."/>
            <person name="Grigoriev I."/>
            <person name="Longcore J.E."/>
            <person name="James T.Y."/>
        </authorList>
    </citation>
    <scope>NUCLEOTIDE SEQUENCE</scope>
    <source>
        <strain evidence="15">JEL0318</strain>
    </source>
</reference>
<keyword evidence="10 13" id="KW-1278">Translocase</keyword>
<comment type="subcellular location">
    <subcellularLocation>
        <location evidence="13">Cell membrane</location>
        <topology evidence="13">Multi-pass membrane protein</topology>
    </subcellularLocation>
    <subcellularLocation>
        <location evidence="2">Membrane</location>
        <topology evidence="2">Multi-pass membrane protein</topology>
    </subcellularLocation>
</comment>
<dbReference type="GO" id="GO:0008553">
    <property type="term" value="F:P-type proton-exporting transporter activity"/>
    <property type="evidence" value="ECO:0007669"/>
    <property type="project" value="UniProtKB-UniRule"/>
</dbReference>
<dbReference type="InterPro" id="IPR059000">
    <property type="entry name" value="ATPase_P-type_domA"/>
</dbReference>
<keyword evidence="13" id="KW-0375">Hydrogen ion transport</keyword>
<dbReference type="Gene3D" id="3.40.50.1000">
    <property type="entry name" value="HAD superfamily/HAD-like"/>
    <property type="match status" value="1"/>
</dbReference>
<dbReference type="Pfam" id="PF00122">
    <property type="entry name" value="E1-E2_ATPase"/>
    <property type="match status" value="1"/>
</dbReference>
<evidence type="ECO:0000313" key="16">
    <source>
        <dbReference type="Proteomes" id="UP001212841"/>
    </source>
</evidence>
<keyword evidence="13" id="KW-0406">Ion transport</keyword>
<feature type="transmembrane region" description="Helical" evidence="13">
    <location>
        <begin position="859"/>
        <end position="879"/>
    </location>
</feature>
<evidence type="ECO:0000256" key="3">
    <source>
        <dbReference type="ARBA" id="ARBA00008804"/>
    </source>
</evidence>
<protein>
    <recommendedName>
        <fullName evidence="13">Plasma membrane ATPase</fullName>
        <ecNumber evidence="13">7.1.2.1</ecNumber>
    </recommendedName>
</protein>
<dbReference type="SUPFAM" id="SSF56784">
    <property type="entry name" value="HAD-like"/>
    <property type="match status" value="1"/>
</dbReference>
<dbReference type="InterPro" id="IPR023298">
    <property type="entry name" value="ATPase_P-typ_TM_dom_sf"/>
</dbReference>
<dbReference type="InterPro" id="IPR001757">
    <property type="entry name" value="P_typ_ATPase"/>
</dbReference>
<dbReference type="SFLD" id="SFLDF00027">
    <property type="entry name" value="p-type_atpase"/>
    <property type="match status" value="1"/>
</dbReference>
<keyword evidence="16" id="KW-1185">Reference proteome</keyword>
<dbReference type="GO" id="GO:0016887">
    <property type="term" value="F:ATP hydrolysis activity"/>
    <property type="evidence" value="ECO:0007669"/>
    <property type="project" value="InterPro"/>
</dbReference>
<dbReference type="InterPro" id="IPR004014">
    <property type="entry name" value="ATPase_P-typ_cation-transptr_N"/>
</dbReference>
<dbReference type="InterPro" id="IPR023214">
    <property type="entry name" value="HAD_sf"/>
</dbReference>
<evidence type="ECO:0000256" key="13">
    <source>
        <dbReference type="RuleBase" id="RU362083"/>
    </source>
</evidence>
<organism evidence="15 16">
    <name type="scientific">Rhizophlyctis rosea</name>
    <dbReference type="NCBI Taxonomy" id="64517"/>
    <lineage>
        <taxon>Eukaryota</taxon>
        <taxon>Fungi</taxon>
        <taxon>Fungi incertae sedis</taxon>
        <taxon>Chytridiomycota</taxon>
        <taxon>Chytridiomycota incertae sedis</taxon>
        <taxon>Chytridiomycetes</taxon>
        <taxon>Rhizophlyctidales</taxon>
        <taxon>Rhizophlyctidaceae</taxon>
        <taxon>Rhizophlyctis</taxon>
    </lineage>
</organism>
<dbReference type="GO" id="GO:0005524">
    <property type="term" value="F:ATP binding"/>
    <property type="evidence" value="ECO:0007669"/>
    <property type="project" value="UniProtKB-UniRule"/>
</dbReference>
<dbReference type="Gene3D" id="3.40.1110.10">
    <property type="entry name" value="Calcium-transporting ATPase, cytoplasmic domain N"/>
    <property type="match status" value="1"/>
</dbReference>
<keyword evidence="7 13" id="KW-0547">Nucleotide-binding</keyword>
<dbReference type="Pfam" id="PF00690">
    <property type="entry name" value="Cation_ATPase_N"/>
    <property type="match status" value="1"/>
</dbReference>
<evidence type="ECO:0000259" key="14">
    <source>
        <dbReference type="SMART" id="SM00831"/>
    </source>
</evidence>
<dbReference type="SMART" id="SM00831">
    <property type="entry name" value="Cation_ATPase_N"/>
    <property type="match status" value="1"/>
</dbReference>
<keyword evidence="13" id="KW-0813">Transport</keyword>
<dbReference type="SUPFAM" id="SSF81653">
    <property type="entry name" value="Calcium ATPase, transduction domain A"/>
    <property type="match status" value="1"/>
</dbReference>
<keyword evidence="11 13" id="KW-1133">Transmembrane helix</keyword>
<evidence type="ECO:0000313" key="15">
    <source>
        <dbReference type="EMBL" id="KAJ3050212.1"/>
    </source>
</evidence>
<dbReference type="Gene3D" id="1.20.1110.10">
    <property type="entry name" value="Calcium-transporting ATPase, transmembrane domain"/>
    <property type="match status" value="1"/>
</dbReference>
<dbReference type="EMBL" id="JADGJD010000541">
    <property type="protein sequence ID" value="KAJ3050212.1"/>
    <property type="molecule type" value="Genomic_DNA"/>
</dbReference>
<dbReference type="PRINTS" id="PR00120">
    <property type="entry name" value="HATPASE"/>
</dbReference>
<name>A0AAD5X4B2_9FUNG</name>
<dbReference type="SFLD" id="SFLDG00002">
    <property type="entry name" value="C1.7:_P-type_atpase_like"/>
    <property type="match status" value="1"/>
</dbReference>
<dbReference type="InterPro" id="IPR008250">
    <property type="entry name" value="ATPase_P-typ_transduc_dom_A_sf"/>
</dbReference>
<feature type="transmembrane region" description="Helical" evidence="13">
    <location>
        <begin position="120"/>
        <end position="136"/>
    </location>
</feature>
<feature type="transmembrane region" description="Helical" evidence="13">
    <location>
        <begin position="92"/>
        <end position="114"/>
    </location>
</feature>
<dbReference type="GO" id="GO:0005886">
    <property type="term" value="C:plasma membrane"/>
    <property type="evidence" value="ECO:0007669"/>
    <property type="project" value="UniProtKB-SubCell"/>
</dbReference>
<comment type="catalytic activity">
    <reaction evidence="13">
        <text>ATP + H2O + H(+)(in) = ADP + phosphate + 2 H(+)(out)</text>
        <dbReference type="Rhea" id="RHEA:20852"/>
        <dbReference type="ChEBI" id="CHEBI:15377"/>
        <dbReference type="ChEBI" id="CHEBI:15378"/>
        <dbReference type="ChEBI" id="CHEBI:30616"/>
        <dbReference type="ChEBI" id="CHEBI:43474"/>
        <dbReference type="ChEBI" id="CHEBI:456216"/>
        <dbReference type="EC" id="7.1.2.1"/>
    </reaction>
</comment>
<feature type="transmembrane region" description="Helical" evidence="13">
    <location>
        <begin position="309"/>
        <end position="336"/>
    </location>
</feature>
<evidence type="ECO:0000256" key="11">
    <source>
        <dbReference type="ARBA" id="ARBA00022989"/>
    </source>
</evidence>
<evidence type="ECO:0000256" key="7">
    <source>
        <dbReference type="ARBA" id="ARBA00022741"/>
    </source>
</evidence>
<dbReference type="EC" id="7.1.2.1" evidence="13"/>
<dbReference type="InterPro" id="IPR018303">
    <property type="entry name" value="ATPase_P-typ_P_site"/>
</dbReference>
<dbReference type="Proteomes" id="UP001212841">
    <property type="component" value="Unassembled WGS sequence"/>
</dbReference>
<keyword evidence="9 13" id="KW-0460">Magnesium</keyword>
<dbReference type="PANTHER" id="PTHR42861">
    <property type="entry name" value="CALCIUM-TRANSPORTING ATPASE"/>
    <property type="match status" value="1"/>
</dbReference>
<dbReference type="GO" id="GO:0046872">
    <property type="term" value="F:metal ion binding"/>
    <property type="evidence" value="ECO:0007669"/>
    <property type="project" value="UniProtKB-KW"/>
</dbReference>
<keyword evidence="12 13" id="KW-0472">Membrane</keyword>
<comment type="similarity">
    <text evidence="3 13">Belongs to the cation transport ATPase (P-type) (TC 3.A.3) family. Type IIIA subfamily.</text>
</comment>
<keyword evidence="8 13" id="KW-0067">ATP-binding</keyword>
<sequence>MTAEKVEEVVAVNDTTKVTPAAAQVDSKVEKKDDHHDEEAHVEVTEALDEELEALLKTDTSKGLTDEEVEARIAQFGRNEIPEKKTNPFLKFLSYFGGAIAFLLEVATLVSGILENWIDFGILIFVLIANACIGFFEEAKAESALDALKGTLALRCRAWRNGKLVEVESVLLVPGDIIALRLGDIVPADCRLLGIGVTGEETEGKLQIDQSALTGESLPVQKGKGAIAYSSSVVKQGQMLGVVTKTGINTYIGRAANLISITTDAGHFQKVINAIGNFLIVVTVVMVLIILFVEIFARGRAFKAALKAVLILTIAAIPIGLPTVMSVTMAVGAGQLAKKQVIVKRLTAIEELASVSTLCSDKTGTLTLNELTFDVPYLSNHGNTGANPQGNGVKYTEQDLLLTSFLASEPGAQDAIELAVRTASQERVDILRTREVQDHHVPGYKVNGFIPFNPTSKYTEATVTNLETGEKFRCIKGAPPVIIRMVGGHTEANDAVIDFARRGLRALGVAKTVDPEMTKFELIGMISLLDPPRPDSAATIRECHQLGVDVKMITGDQLIIAKEVAHRLGMQRTILDAGALIDPELDEEAITDRIIKADGFAHVIPEHKYKVVELMQNRGKLIGMTGDGVNDAPALKKANVGIAVEGCTDAARSASDIVLLAAGLSTIVDGIKTSRAIFQRMRSYALYRIASTIHFLLFFFITILAYDFSLPDRLILMIAVLNDAATLVISVDNARINKRPDKWRLGQLLSLSFLLGFLLMIISFGHFWVARAIVGKNYDVDAMEENGEPGHGKGIVQTIMYLQVSSCPHFVIFSTRLETWFFKNVPSVIFLIAIIGTQIIAMFMAIYGVHELEATAIGWPWGIAVMASSLIWFMVLDVVKVMVIRHWSFALTARLWPFGGRGAELKRRQAEAIRYTAVMKNWAKARKVLRVTEALVAWKAASKKPLAPATSSSTIVA</sequence>
<evidence type="ECO:0000256" key="2">
    <source>
        <dbReference type="ARBA" id="ARBA00004141"/>
    </source>
</evidence>
<proteinExistence type="inferred from homology"/>
<dbReference type="Pfam" id="PF00702">
    <property type="entry name" value="Hydrolase"/>
    <property type="match status" value="1"/>
</dbReference>
<evidence type="ECO:0000256" key="5">
    <source>
        <dbReference type="ARBA" id="ARBA00022692"/>
    </source>
</evidence>
<keyword evidence="4" id="KW-0597">Phosphoprotein</keyword>
<dbReference type="InterPro" id="IPR023299">
    <property type="entry name" value="ATPase_P-typ_cyto_dom_N"/>
</dbReference>
<evidence type="ECO:0000256" key="10">
    <source>
        <dbReference type="ARBA" id="ARBA00022967"/>
    </source>
</evidence>
<accession>A0AAD5X4B2</accession>
<dbReference type="SUPFAM" id="SSF81665">
    <property type="entry name" value="Calcium ATPase, transmembrane domain M"/>
    <property type="match status" value="1"/>
</dbReference>
<comment type="function">
    <text evidence="1">The plasma membrane ATPase of plants and fungi is a hydrogen ion pump. The proton gradient it generates drives the active transport of nutrients by H(+)-symport. The resulting external acidification and/or internal alkinization may mediate growth responses.</text>
</comment>
<dbReference type="GO" id="GO:0120029">
    <property type="term" value="P:proton export across plasma membrane"/>
    <property type="evidence" value="ECO:0007669"/>
    <property type="project" value="UniProtKB-UniRule"/>
</dbReference>
<comment type="caution">
    <text evidence="15">The sequence shown here is derived from an EMBL/GenBank/DDBJ whole genome shotgun (WGS) entry which is preliminary data.</text>
</comment>
<dbReference type="InterPro" id="IPR036412">
    <property type="entry name" value="HAD-like_sf"/>
</dbReference>
<dbReference type="FunFam" id="2.70.150.10:FF:000042">
    <property type="entry name" value="Plasma membrane ATPase"/>
    <property type="match status" value="1"/>
</dbReference>
<feature type="transmembrane region" description="Helical" evidence="13">
    <location>
        <begin position="278"/>
        <end position="297"/>
    </location>
</feature>
<evidence type="ECO:0000256" key="12">
    <source>
        <dbReference type="ARBA" id="ARBA00023136"/>
    </source>
</evidence>
<feature type="domain" description="Cation-transporting P-type ATPase N-terminal" evidence="14">
    <location>
        <begin position="43"/>
        <end position="116"/>
    </location>
</feature>
<dbReference type="Gene3D" id="2.70.150.10">
    <property type="entry name" value="Calcium-transporting ATPase, cytoplasmic transduction domain A"/>
    <property type="match status" value="1"/>
</dbReference>
<feature type="transmembrane region" description="Helical" evidence="13">
    <location>
        <begin position="685"/>
        <end position="708"/>
    </location>
</feature>
<feature type="transmembrane region" description="Helical" evidence="13">
    <location>
        <begin position="825"/>
        <end position="847"/>
    </location>
</feature>
<dbReference type="AlphaFoldDB" id="A0AAD5X4B2"/>
<keyword evidence="5 13" id="KW-0812">Transmembrane</keyword>
<evidence type="ECO:0000256" key="6">
    <source>
        <dbReference type="ARBA" id="ARBA00022723"/>
    </source>
</evidence>